<name>A0AAV6VCC8_9ARAC</name>
<feature type="disulfide bond" evidence="1">
    <location>
        <begin position="73"/>
        <end position="82"/>
    </location>
</feature>
<dbReference type="SMART" id="SM00181">
    <property type="entry name" value="EGF"/>
    <property type="match status" value="3"/>
</dbReference>
<evidence type="ECO:0000256" key="1">
    <source>
        <dbReference type="PROSITE-ProRule" id="PRU00076"/>
    </source>
</evidence>
<accession>A0AAV6VCC8</accession>
<evidence type="ECO:0000313" key="4">
    <source>
        <dbReference type="EMBL" id="KAG8193640.1"/>
    </source>
</evidence>
<dbReference type="InterPro" id="IPR000742">
    <property type="entry name" value="EGF"/>
</dbReference>
<dbReference type="Gene3D" id="2.10.25.10">
    <property type="entry name" value="Laminin"/>
    <property type="match status" value="1"/>
</dbReference>
<comment type="caution">
    <text evidence="1">Lacks conserved residue(s) required for the propagation of feature annotation.</text>
</comment>
<keyword evidence="5" id="KW-1185">Reference proteome</keyword>
<dbReference type="AlphaFoldDB" id="A0AAV6VCC8"/>
<dbReference type="PROSITE" id="PS01186">
    <property type="entry name" value="EGF_2"/>
    <property type="match status" value="1"/>
</dbReference>
<feature type="domain" description="EGF-like" evidence="3">
    <location>
        <begin position="49"/>
        <end position="83"/>
    </location>
</feature>
<gene>
    <name evidence="4" type="ORF">JTE90_024005</name>
</gene>
<proteinExistence type="predicted"/>
<keyword evidence="2" id="KW-0732">Signal</keyword>
<protein>
    <recommendedName>
        <fullName evidence="3">EGF-like domain-containing protein</fullName>
    </recommendedName>
</protein>
<evidence type="ECO:0000256" key="2">
    <source>
        <dbReference type="SAM" id="SignalP"/>
    </source>
</evidence>
<keyword evidence="1" id="KW-0245">EGF-like domain</keyword>
<sequence>MKWALVLALVLCCGLTKGETENDSIESLDKLTEQLEQELLFRPRTLLADKLTCGEIECKNGATNCIDDGKCECIAGFTGDDCAQVVCGTNKCKNGATKCQEEDKTKCDCPEETTEDDCSQVTGCVDGLQAICDNLGLKCIYDPQTPKKAACSCTENKKFDGETCKETCDAENDNCFNEAQCEAQNGYNFCTCVQA</sequence>
<feature type="chain" id="PRO_5043316573" description="EGF-like domain-containing protein" evidence="2">
    <location>
        <begin position="19"/>
        <end position="195"/>
    </location>
</feature>
<dbReference type="Proteomes" id="UP000827092">
    <property type="component" value="Unassembled WGS sequence"/>
</dbReference>
<reference evidence="4 5" key="1">
    <citation type="journal article" date="2022" name="Nat. Ecol. Evol.">
        <title>A masculinizing supergene underlies an exaggerated male reproductive morph in a spider.</title>
        <authorList>
            <person name="Hendrickx F."/>
            <person name="De Corte Z."/>
            <person name="Sonet G."/>
            <person name="Van Belleghem S.M."/>
            <person name="Kostlbacher S."/>
            <person name="Vangestel C."/>
        </authorList>
    </citation>
    <scope>NUCLEOTIDE SEQUENCE [LARGE SCALE GENOMIC DNA]</scope>
    <source>
        <strain evidence="4">W744_W776</strain>
    </source>
</reference>
<dbReference type="EMBL" id="JAFNEN010000116">
    <property type="protein sequence ID" value="KAG8193640.1"/>
    <property type="molecule type" value="Genomic_DNA"/>
</dbReference>
<comment type="caution">
    <text evidence="4">The sequence shown here is derived from an EMBL/GenBank/DDBJ whole genome shotgun (WGS) entry which is preliminary data.</text>
</comment>
<dbReference type="PROSITE" id="PS00022">
    <property type="entry name" value="EGF_1"/>
    <property type="match status" value="1"/>
</dbReference>
<keyword evidence="1" id="KW-1015">Disulfide bond</keyword>
<feature type="signal peptide" evidence="2">
    <location>
        <begin position="1"/>
        <end position="18"/>
    </location>
</feature>
<dbReference type="PROSITE" id="PS50026">
    <property type="entry name" value="EGF_3"/>
    <property type="match status" value="1"/>
</dbReference>
<organism evidence="4 5">
    <name type="scientific">Oedothorax gibbosus</name>
    <dbReference type="NCBI Taxonomy" id="931172"/>
    <lineage>
        <taxon>Eukaryota</taxon>
        <taxon>Metazoa</taxon>
        <taxon>Ecdysozoa</taxon>
        <taxon>Arthropoda</taxon>
        <taxon>Chelicerata</taxon>
        <taxon>Arachnida</taxon>
        <taxon>Araneae</taxon>
        <taxon>Araneomorphae</taxon>
        <taxon>Entelegynae</taxon>
        <taxon>Araneoidea</taxon>
        <taxon>Linyphiidae</taxon>
        <taxon>Erigoninae</taxon>
        <taxon>Oedothorax</taxon>
    </lineage>
</organism>
<evidence type="ECO:0000313" key="5">
    <source>
        <dbReference type="Proteomes" id="UP000827092"/>
    </source>
</evidence>
<evidence type="ECO:0000259" key="3">
    <source>
        <dbReference type="PROSITE" id="PS50026"/>
    </source>
</evidence>